<dbReference type="Pfam" id="PF14023">
    <property type="entry name" value="Bestrophin-like"/>
    <property type="match status" value="1"/>
</dbReference>
<dbReference type="RefSeq" id="WP_163968426.1">
    <property type="nucleotide sequence ID" value="NZ_JAAIVB010000080.1"/>
</dbReference>
<comment type="caution">
    <text evidence="2">The sequence shown here is derived from an EMBL/GenBank/DDBJ whole genome shotgun (WGS) entry which is preliminary data.</text>
</comment>
<keyword evidence="1" id="KW-0812">Transmembrane</keyword>
<organism evidence="2 3">
    <name type="scientific">Noviherbaspirillum galbum</name>
    <dbReference type="NCBI Taxonomy" id="2709383"/>
    <lineage>
        <taxon>Bacteria</taxon>
        <taxon>Pseudomonadati</taxon>
        <taxon>Pseudomonadota</taxon>
        <taxon>Betaproteobacteria</taxon>
        <taxon>Burkholderiales</taxon>
        <taxon>Oxalobacteraceae</taxon>
        <taxon>Noviherbaspirillum</taxon>
    </lineage>
</organism>
<name>A0A6B3SVE3_9BURK</name>
<feature type="transmembrane region" description="Helical" evidence="1">
    <location>
        <begin position="187"/>
        <end position="206"/>
    </location>
</feature>
<keyword evidence="1" id="KW-1133">Transmembrane helix</keyword>
<dbReference type="InterPro" id="IPR025333">
    <property type="entry name" value="DUF4239"/>
</dbReference>
<dbReference type="AlphaFoldDB" id="A0A6B3SVE3"/>
<dbReference type="EMBL" id="JAAIVB010000080">
    <property type="protein sequence ID" value="NEX64488.1"/>
    <property type="molecule type" value="Genomic_DNA"/>
</dbReference>
<feature type="transmembrane region" description="Helical" evidence="1">
    <location>
        <begin position="212"/>
        <end position="237"/>
    </location>
</feature>
<protein>
    <submittedName>
        <fullName evidence="2">DUF4239 domain-containing protein</fullName>
    </submittedName>
</protein>
<evidence type="ECO:0000256" key="1">
    <source>
        <dbReference type="SAM" id="Phobius"/>
    </source>
</evidence>
<feature type="transmembrane region" description="Helical" evidence="1">
    <location>
        <begin position="12"/>
        <end position="32"/>
    </location>
</feature>
<accession>A0A6B3SVE3</accession>
<proteinExistence type="predicted"/>
<evidence type="ECO:0000313" key="3">
    <source>
        <dbReference type="Proteomes" id="UP000482155"/>
    </source>
</evidence>
<evidence type="ECO:0000313" key="2">
    <source>
        <dbReference type="EMBL" id="NEX64488.1"/>
    </source>
</evidence>
<sequence length="271" mass="29318">MLNFFHSLTTIQIGALLLTMGLTMSTIAPLVARRYFHWAPSEPLAKGAEESFKVMISLSLLLLAFCMVRSQGDHRSVEDLVSREATVIIKLDRAFAAFGGSNGTRMQGVLMNYADAVVKKEWPLLESGGRSDAVTTALNELNLGTKTLDPESAQQQIARAEILAAFTQLSDLREARLSASRLKLPDYLWHAILTSITCALVLGWLQTPTSKMVPYVGGVSLALSLLMTVLISTAGIFEGENAVTPEPIEKAISMLGKTLVAEGPQTEGPKK</sequence>
<dbReference type="Proteomes" id="UP000482155">
    <property type="component" value="Unassembled WGS sequence"/>
</dbReference>
<reference evidence="2 3" key="1">
    <citation type="submission" date="2020-02" db="EMBL/GenBank/DDBJ databases">
        <authorList>
            <person name="Kim M.K."/>
        </authorList>
    </citation>
    <scope>NUCLEOTIDE SEQUENCE [LARGE SCALE GENOMIC DNA]</scope>
    <source>
        <strain evidence="2 3">17J57-3</strain>
    </source>
</reference>
<keyword evidence="1" id="KW-0472">Membrane</keyword>
<gene>
    <name evidence="2" type="ORF">G3574_25695</name>
</gene>
<keyword evidence="3" id="KW-1185">Reference proteome</keyword>